<evidence type="ECO:0000256" key="1">
    <source>
        <dbReference type="SAM" id="Phobius"/>
    </source>
</evidence>
<keyword evidence="1" id="KW-0812">Transmembrane</keyword>
<dbReference type="Proteomes" id="UP000041254">
    <property type="component" value="Unassembled WGS sequence"/>
</dbReference>
<name>A0A0G4H385_VITBC</name>
<proteinExistence type="predicted"/>
<dbReference type="EMBL" id="CDMY01000973">
    <property type="protein sequence ID" value="CEM38178.1"/>
    <property type="molecule type" value="Genomic_DNA"/>
</dbReference>
<evidence type="ECO:0000313" key="3">
    <source>
        <dbReference type="Proteomes" id="UP000041254"/>
    </source>
</evidence>
<dbReference type="VEuPathDB" id="CryptoDB:Vbra_19533"/>
<evidence type="ECO:0000313" key="2">
    <source>
        <dbReference type="EMBL" id="CEM38178.1"/>
    </source>
</evidence>
<accession>A0A0G4H385</accession>
<keyword evidence="3" id="KW-1185">Reference proteome</keyword>
<protein>
    <submittedName>
        <fullName evidence="2">Uncharacterized protein</fullName>
    </submittedName>
</protein>
<sequence length="87" mass="8658">MAAGGGTSVGGACFPGGMGADGGVREVADGSGGVGDVEDGDEFDLEGKGRAAAVAVAVCLGYSYLCICTFIESCVFFLASIFLKRHI</sequence>
<feature type="transmembrane region" description="Helical" evidence="1">
    <location>
        <begin position="51"/>
        <end position="83"/>
    </location>
</feature>
<gene>
    <name evidence="2" type="ORF">Vbra_19533</name>
</gene>
<organism evidence="2 3">
    <name type="scientific">Vitrella brassicaformis (strain CCMP3155)</name>
    <dbReference type="NCBI Taxonomy" id="1169540"/>
    <lineage>
        <taxon>Eukaryota</taxon>
        <taxon>Sar</taxon>
        <taxon>Alveolata</taxon>
        <taxon>Colpodellida</taxon>
        <taxon>Vitrellaceae</taxon>
        <taxon>Vitrella</taxon>
    </lineage>
</organism>
<keyword evidence="1" id="KW-1133">Transmembrane helix</keyword>
<dbReference type="AlphaFoldDB" id="A0A0G4H385"/>
<dbReference type="InParanoid" id="A0A0G4H385"/>
<reference evidence="2 3" key="1">
    <citation type="submission" date="2014-11" db="EMBL/GenBank/DDBJ databases">
        <authorList>
            <person name="Zhu J."/>
            <person name="Qi W."/>
            <person name="Song R."/>
        </authorList>
    </citation>
    <scope>NUCLEOTIDE SEQUENCE [LARGE SCALE GENOMIC DNA]</scope>
</reference>
<keyword evidence="1" id="KW-0472">Membrane</keyword>